<proteinExistence type="predicted"/>
<dbReference type="Proteomes" id="UP001500711">
    <property type="component" value="Unassembled WGS sequence"/>
</dbReference>
<gene>
    <name evidence="1" type="ORF">GCM10022267_90940</name>
</gene>
<dbReference type="EMBL" id="BAABBE010000090">
    <property type="protein sequence ID" value="GAA3690136.1"/>
    <property type="molecule type" value="Genomic_DNA"/>
</dbReference>
<evidence type="ECO:0000313" key="2">
    <source>
        <dbReference type="Proteomes" id="UP001500711"/>
    </source>
</evidence>
<keyword evidence="2" id="KW-1185">Reference proteome</keyword>
<name>A0ABP7CJN9_9PSEU</name>
<protein>
    <submittedName>
        <fullName evidence="1">Uncharacterized protein</fullName>
    </submittedName>
</protein>
<sequence length="100" mass="10820">MGVAGEVGQSAAQTADGVVDLLAHRAGRVVPERVHELVDRHDPVRVEQEDREELALAGAAEPDRLAGLKHFERPEQAKLHVHLFSILIEVALSSVYVALG</sequence>
<organism evidence="1 2">
    <name type="scientific">Lentzea roselyniae</name>
    <dbReference type="NCBI Taxonomy" id="531940"/>
    <lineage>
        <taxon>Bacteria</taxon>
        <taxon>Bacillati</taxon>
        <taxon>Actinomycetota</taxon>
        <taxon>Actinomycetes</taxon>
        <taxon>Pseudonocardiales</taxon>
        <taxon>Pseudonocardiaceae</taxon>
        <taxon>Lentzea</taxon>
    </lineage>
</organism>
<comment type="caution">
    <text evidence="1">The sequence shown here is derived from an EMBL/GenBank/DDBJ whole genome shotgun (WGS) entry which is preliminary data.</text>
</comment>
<reference evidence="2" key="1">
    <citation type="journal article" date="2019" name="Int. J. Syst. Evol. Microbiol.">
        <title>The Global Catalogue of Microorganisms (GCM) 10K type strain sequencing project: providing services to taxonomists for standard genome sequencing and annotation.</title>
        <authorList>
            <consortium name="The Broad Institute Genomics Platform"/>
            <consortium name="The Broad Institute Genome Sequencing Center for Infectious Disease"/>
            <person name="Wu L."/>
            <person name="Ma J."/>
        </authorList>
    </citation>
    <scope>NUCLEOTIDE SEQUENCE [LARGE SCALE GENOMIC DNA]</scope>
    <source>
        <strain evidence="2">JCM 17494</strain>
    </source>
</reference>
<evidence type="ECO:0000313" key="1">
    <source>
        <dbReference type="EMBL" id="GAA3690136.1"/>
    </source>
</evidence>
<accession>A0ABP7CJN9</accession>